<dbReference type="GO" id="GO:0051539">
    <property type="term" value="F:4 iron, 4 sulfur cluster binding"/>
    <property type="evidence" value="ECO:0007669"/>
    <property type="project" value="UniProtKB-KW"/>
</dbReference>
<reference evidence="7" key="1">
    <citation type="journal article" date="2014" name="Front. Microbiol.">
        <title>High frequency of phylogenetically diverse reductive dehalogenase-homologous genes in deep subseafloor sedimentary metagenomes.</title>
        <authorList>
            <person name="Kawai M."/>
            <person name="Futagami T."/>
            <person name="Toyoda A."/>
            <person name="Takaki Y."/>
            <person name="Nishi S."/>
            <person name="Hori S."/>
            <person name="Arai W."/>
            <person name="Tsubouchi T."/>
            <person name="Morono Y."/>
            <person name="Uchiyama I."/>
            <person name="Ito T."/>
            <person name="Fujiyama A."/>
            <person name="Inagaki F."/>
            <person name="Takami H."/>
        </authorList>
    </citation>
    <scope>NUCLEOTIDE SEQUENCE</scope>
    <source>
        <strain evidence="7">Expedition CK06-06</strain>
    </source>
</reference>
<dbReference type="InterPro" id="IPR051198">
    <property type="entry name" value="BchE-like"/>
</dbReference>
<dbReference type="SFLD" id="SFLDG01082">
    <property type="entry name" value="B12-binding_domain_containing"/>
    <property type="match status" value="1"/>
</dbReference>
<dbReference type="GO" id="GO:0003824">
    <property type="term" value="F:catalytic activity"/>
    <property type="evidence" value="ECO:0007669"/>
    <property type="project" value="InterPro"/>
</dbReference>
<dbReference type="PROSITE" id="PS51918">
    <property type="entry name" value="RADICAL_SAM"/>
    <property type="match status" value="1"/>
</dbReference>
<dbReference type="Pfam" id="PF04055">
    <property type="entry name" value="Radical_SAM"/>
    <property type="match status" value="1"/>
</dbReference>
<dbReference type="Gene3D" id="3.80.30.20">
    <property type="entry name" value="tm_1862 like domain"/>
    <property type="match status" value="1"/>
</dbReference>
<dbReference type="SUPFAM" id="SSF102114">
    <property type="entry name" value="Radical SAM enzymes"/>
    <property type="match status" value="1"/>
</dbReference>
<accession>X1EMY1</accession>
<dbReference type="GO" id="GO:0046872">
    <property type="term" value="F:metal ion binding"/>
    <property type="evidence" value="ECO:0007669"/>
    <property type="project" value="UniProtKB-KW"/>
</dbReference>
<dbReference type="InterPro" id="IPR007197">
    <property type="entry name" value="rSAM"/>
</dbReference>
<dbReference type="InterPro" id="IPR023404">
    <property type="entry name" value="rSAM_horseshoe"/>
</dbReference>
<evidence type="ECO:0000256" key="4">
    <source>
        <dbReference type="ARBA" id="ARBA00023004"/>
    </source>
</evidence>
<dbReference type="InterPro" id="IPR034466">
    <property type="entry name" value="Methyltransferase_Class_B"/>
</dbReference>
<keyword evidence="3" id="KW-0479">Metal-binding</keyword>
<sequence length="411" mass="47040">RLQYVSYDALIFRFTPTTFDWDMKTAKLSKSLYSQAKTIGICYTLRTVSEDVLVREPSLDIYLRHEYEVVTPQLIDALAGGSNLAQISGISHRQDNSISHNPDAQPIADYDSLPMPVYDLLPGFKNYFINTPAGKPFTIMYTSKGCPYGCIFCTVAKTKWKKRSAENILAELRYLKQNYGIKTVSFFDETFTIDRKRVTRIASEIAEADLGIKWYCNTRVELVDEELLKIMYKGGCRGISYGIESGSQQILDNARKGSTVEQAKNAVKWAKKAGVKTYCSFIFGLPGETPETVRETLSFIKRLRPTGAQFNVAVPYPGTELYNIVYKDTTQPPTNWDNLYQHHSVIGTQALSPHELEHARLSAYRTLYFDPRWWFENIGHVVRHPEDFDLASRYVLKVIDNYLFHKMKHGH</sequence>
<keyword evidence="4" id="KW-0408">Iron</keyword>
<evidence type="ECO:0000256" key="1">
    <source>
        <dbReference type="ARBA" id="ARBA00001966"/>
    </source>
</evidence>
<organism evidence="7">
    <name type="scientific">marine sediment metagenome</name>
    <dbReference type="NCBI Taxonomy" id="412755"/>
    <lineage>
        <taxon>unclassified sequences</taxon>
        <taxon>metagenomes</taxon>
        <taxon>ecological metagenomes</taxon>
    </lineage>
</organism>
<comment type="caution">
    <text evidence="7">The sequence shown here is derived from an EMBL/GenBank/DDBJ whole genome shotgun (WGS) entry which is preliminary data.</text>
</comment>
<dbReference type="GO" id="GO:0005829">
    <property type="term" value="C:cytosol"/>
    <property type="evidence" value="ECO:0007669"/>
    <property type="project" value="TreeGrafter"/>
</dbReference>
<keyword evidence="2" id="KW-0949">S-adenosyl-L-methionine</keyword>
<dbReference type="AlphaFoldDB" id="X1EMY1"/>
<dbReference type="CDD" id="cd01335">
    <property type="entry name" value="Radical_SAM"/>
    <property type="match status" value="1"/>
</dbReference>
<dbReference type="SMART" id="SM00729">
    <property type="entry name" value="Elp3"/>
    <property type="match status" value="1"/>
</dbReference>
<dbReference type="SFLD" id="SFLDG01123">
    <property type="entry name" value="methyltransferase_(Class_B)"/>
    <property type="match status" value="1"/>
</dbReference>
<dbReference type="InterPro" id="IPR006638">
    <property type="entry name" value="Elp3/MiaA/NifB-like_rSAM"/>
</dbReference>
<dbReference type="InterPro" id="IPR058240">
    <property type="entry name" value="rSAM_sf"/>
</dbReference>
<feature type="domain" description="Radical SAM core" evidence="6">
    <location>
        <begin position="132"/>
        <end position="349"/>
    </location>
</feature>
<evidence type="ECO:0000259" key="6">
    <source>
        <dbReference type="PROSITE" id="PS51918"/>
    </source>
</evidence>
<dbReference type="SFLD" id="SFLDS00029">
    <property type="entry name" value="Radical_SAM"/>
    <property type="match status" value="1"/>
</dbReference>
<dbReference type="EMBL" id="BARU01005327">
    <property type="protein sequence ID" value="GAH34746.1"/>
    <property type="molecule type" value="Genomic_DNA"/>
</dbReference>
<dbReference type="PANTHER" id="PTHR43409:SF16">
    <property type="entry name" value="SLR0320 PROTEIN"/>
    <property type="match status" value="1"/>
</dbReference>
<gene>
    <name evidence="7" type="ORF">S03H2_10352</name>
</gene>
<keyword evidence="5" id="KW-0411">Iron-sulfur</keyword>
<comment type="cofactor">
    <cofactor evidence="1">
        <name>[4Fe-4S] cluster</name>
        <dbReference type="ChEBI" id="CHEBI:49883"/>
    </cofactor>
</comment>
<feature type="non-terminal residue" evidence="7">
    <location>
        <position position="1"/>
    </location>
</feature>
<proteinExistence type="predicted"/>
<name>X1EMY1_9ZZZZ</name>
<protein>
    <recommendedName>
        <fullName evidence="6">Radical SAM core domain-containing protein</fullName>
    </recommendedName>
</protein>
<evidence type="ECO:0000256" key="2">
    <source>
        <dbReference type="ARBA" id="ARBA00022691"/>
    </source>
</evidence>
<evidence type="ECO:0000256" key="3">
    <source>
        <dbReference type="ARBA" id="ARBA00022723"/>
    </source>
</evidence>
<evidence type="ECO:0000256" key="5">
    <source>
        <dbReference type="ARBA" id="ARBA00023014"/>
    </source>
</evidence>
<dbReference type="PANTHER" id="PTHR43409">
    <property type="entry name" value="ANAEROBIC MAGNESIUM-PROTOPORPHYRIN IX MONOMETHYL ESTER CYCLASE-RELATED"/>
    <property type="match status" value="1"/>
</dbReference>
<evidence type="ECO:0000313" key="7">
    <source>
        <dbReference type="EMBL" id="GAH34746.1"/>
    </source>
</evidence>